<organism evidence="3 4">
    <name type="scientific">Thermothielavioides terrestris</name>
    <dbReference type="NCBI Taxonomy" id="2587410"/>
    <lineage>
        <taxon>Eukaryota</taxon>
        <taxon>Fungi</taxon>
        <taxon>Dikarya</taxon>
        <taxon>Ascomycota</taxon>
        <taxon>Pezizomycotina</taxon>
        <taxon>Sordariomycetes</taxon>
        <taxon>Sordariomycetidae</taxon>
        <taxon>Sordariales</taxon>
        <taxon>Chaetomiaceae</taxon>
        <taxon>Thermothielavioides</taxon>
    </lineage>
</organism>
<feature type="region of interest" description="Disordered" evidence="1">
    <location>
        <begin position="1"/>
        <end position="41"/>
    </location>
</feature>
<evidence type="ECO:0000256" key="2">
    <source>
        <dbReference type="SAM" id="Phobius"/>
    </source>
</evidence>
<name>A0A3S4AMT2_9PEZI</name>
<protein>
    <submittedName>
        <fullName evidence="3">2ecff2e8-91d2-464a-806d-fd92f6969046</fullName>
    </submittedName>
</protein>
<dbReference type="EMBL" id="OUUZ01000001">
    <property type="protein sequence ID" value="SPQ18556.1"/>
    <property type="molecule type" value="Genomic_DNA"/>
</dbReference>
<dbReference type="AlphaFoldDB" id="A0A3S4AMT2"/>
<feature type="transmembrane region" description="Helical" evidence="2">
    <location>
        <begin position="51"/>
        <end position="69"/>
    </location>
</feature>
<proteinExistence type="predicted"/>
<gene>
    <name evidence="3" type="ORF">TT172_LOCUS975</name>
</gene>
<dbReference type="Proteomes" id="UP000289323">
    <property type="component" value="Unassembled WGS sequence"/>
</dbReference>
<feature type="region of interest" description="Disordered" evidence="1">
    <location>
        <begin position="77"/>
        <end position="115"/>
    </location>
</feature>
<reference evidence="3 4" key="1">
    <citation type="submission" date="2018-04" db="EMBL/GenBank/DDBJ databases">
        <authorList>
            <person name="Huttner S."/>
            <person name="Dainat J."/>
        </authorList>
    </citation>
    <scope>NUCLEOTIDE SEQUENCE [LARGE SCALE GENOMIC DNA]</scope>
</reference>
<keyword evidence="2" id="KW-1133">Transmembrane helix</keyword>
<evidence type="ECO:0000256" key="1">
    <source>
        <dbReference type="SAM" id="MobiDB-lite"/>
    </source>
</evidence>
<accession>A0A3S4AMT2</accession>
<sequence>MHSSTSTSRARPHGQYTPSPPPPPRTRSQTRSEKCHVPTRRREQCVQPRQAWLLLVLLPLLLVSVLLWLERGSGQEGVQGLEGHAQPAGAGRGAGNSFLGPGTSQPASAGGFTERATKPRYSVEFECYSEDEIEEQLANLLAAYRGFYLEPDEAEPPRPRDPDAARRSRHIFKSTFRDQLNSAEDEEFLLQEEEEDVLDVFMTWVRARQIPSGVRKDTFESLSECLEHVANWKLETAPFTKRILLSVTTRLGSLVTAQLPVGGLDCIDERDLDNMHDVFEEMAQLDLA</sequence>
<evidence type="ECO:0000313" key="3">
    <source>
        <dbReference type="EMBL" id="SPQ18556.1"/>
    </source>
</evidence>
<keyword evidence="2" id="KW-0472">Membrane</keyword>
<evidence type="ECO:0000313" key="4">
    <source>
        <dbReference type="Proteomes" id="UP000289323"/>
    </source>
</evidence>
<keyword evidence="2" id="KW-0812">Transmembrane</keyword>
<feature type="compositionally biased region" description="Basic and acidic residues" evidence="1">
    <location>
        <begin position="30"/>
        <end position="41"/>
    </location>
</feature>